<dbReference type="AlphaFoldDB" id="F4QIG2"/>
<name>F4QIG2_9CAUL</name>
<gene>
    <name evidence="2" type="ORF">ABI_13900</name>
</gene>
<dbReference type="Proteomes" id="UP000006512">
    <property type="component" value="Unassembled WGS sequence"/>
</dbReference>
<dbReference type="eggNOG" id="COG3619">
    <property type="taxonomic scope" value="Bacteria"/>
</dbReference>
<keyword evidence="1" id="KW-1133">Transmembrane helix</keyword>
<evidence type="ECO:0000256" key="1">
    <source>
        <dbReference type="SAM" id="Phobius"/>
    </source>
</evidence>
<feature type="transmembrane region" description="Helical" evidence="1">
    <location>
        <begin position="193"/>
        <end position="214"/>
    </location>
</feature>
<feature type="transmembrane region" description="Helical" evidence="1">
    <location>
        <begin position="99"/>
        <end position="122"/>
    </location>
</feature>
<keyword evidence="1" id="KW-0472">Membrane</keyword>
<dbReference type="Pfam" id="PF06912">
    <property type="entry name" value="DUF1275"/>
    <property type="match status" value="1"/>
</dbReference>
<dbReference type="InterPro" id="IPR010699">
    <property type="entry name" value="DUF1275"/>
</dbReference>
<accession>F4QIG2</accession>
<feature type="transmembrane region" description="Helical" evidence="1">
    <location>
        <begin position="128"/>
        <end position="146"/>
    </location>
</feature>
<keyword evidence="3" id="KW-1185">Reference proteome</keyword>
<dbReference type="HOGENOM" id="CLU_073333_0_0_5"/>
<dbReference type="EMBL" id="GL883077">
    <property type="protein sequence ID" value="EGF92951.1"/>
    <property type="molecule type" value="Genomic_DNA"/>
</dbReference>
<feature type="transmembrane region" description="Helical" evidence="1">
    <location>
        <begin position="63"/>
        <end position="87"/>
    </location>
</feature>
<reference evidence="3" key="1">
    <citation type="submission" date="2011-03" db="EMBL/GenBank/DDBJ databases">
        <title>Draft genome sequence of Brevundimonas diminuta.</title>
        <authorList>
            <person name="Brown P.J.B."/>
            <person name="Buechlein A."/>
            <person name="Hemmerich C."/>
            <person name="Brun Y.V."/>
        </authorList>
    </citation>
    <scope>NUCLEOTIDE SEQUENCE [LARGE SCALE GENOMIC DNA]</scope>
    <source>
        <strain evidence="3">C19</strain>
    </source>
</reference>
<evidence type="ECO:0000313" key="3">
    <source>
        <dbReference type="Proteomes" id="UP000006512"/>
    </source>
</evidence>
<dbReference type="PANTHER" id="PTHR37314:SF4">
    <property type="entry name" value="UPF0700 TRANSMEMBRANE PROTEIN YOAK"/>
    <property type="match status" value="1"/>
</dbReference>
<protein>
    <recommendedName>
        <fullName evidence="4">DUF1275 domain-containing protein</fullName>
    </recommendedName>
</protein>
<dbReference type="OrthoDB" id="270162at2"/>
<organism evidence="2 3">
    <name type="scientific">Asticcacaulis biprosthecium C19</name>
    <dbReference type="NCBI Taxonomy" id="715226"/>
    <lineage>
        <taxon>Bacteria</taxon>
        <taxon>Pseudomonadati</taxon>
        <taxon>Pseudomonadota</taxon>
        <taxon>Alphaproteobacteria</taxon>
        <taxon>Caulobacterales</taxon>
        <taxon>Caulobacteraceae</taxon>
        <taxon>Asticcacaulis</taxon>
    </lineage>
</organism>
<dbReference type="RefSeq" id="WP_006272136.1">
    <property type="nucleotide sequence ID" value="NZ_GL883077.1"/>
</dbReference>
<sequence>MKTALRQLSASHRTEQADTRLGVVLAFVAGAVNAGGFLAVGAYTSHMTGMVASITDLVVVDQWRTAVAIIPHILAFFAGSVLSAVLINWARLKHLASEFALPLMAEACLLIVFGLLAATGLAAGLNGLYGLIALLCLIMGLQNGLITKISHAEIRTTHMTGVITDLGIETGRFLFGKVSHADTRFSAVKLRRLVLLLVGFVIGGLAGAAAFSWIGFVAVLPLAALLAAMALLPIADDLKRMFSKHR</sequence>
<feature type="transmembrane region" description="Helical" evidence="1">
    <location>
        <begin position="220"/>
        <end position="238"/>
    </location>
</feature>
<evidence type="ECO:0008006" key="4">
    <source>
        <dbReference type="Google" id="ProtNLM"/>
    </source>
</evidence>
<keyword evidence="1" id="KW-0812">Transmembrane</keyword>
<dbReference type="STRING" id="715226.ABI_13900"/>
<evidence type="ECO:0000313" key="2">
    <source>
        <dbReference type="EMBL" id="EGF92951.1"/>
    </source>
</evidence>
<feature type="transmembrane region" description="Helical" evidence="1">
    <location>
        <begin position="21"/>
        <end position="43"/>
    </location>
</feature>
<dbReference type="PANTHER" id="PTHR37314">
    <property type="entry name" value="SLR0142 PROTEIN"/>
    <property type="match status" value="1"/>
</dbReference>
<proteinExistence type="predicted"/>